<dbReference type="InterPro" id="IPR000551">
    <property type="entry name" value="MerR-type_HTH_dom"/>
</dbReference>
<proteinExistence type="predicted"/>
<keyword evidence="4" id="KW-1185">Reference proteome</keyword>
<dbReference type="PANTHER" id="PTHR30204">
    <property type="entry name" value="REDOX-CYCLING DRUG-SENSING TRANSCRIPTIONAL ACTIVATOR SOXR"/>
    <property type="match status" value="1"/>
</dbReference>
<name>A0ABW7WW42_9NOCA</name>
<dbReference type="SUPFAM" id="SSF46955">
    <property type="entry name" value="Putative DNA-binding domain"/>
    <property type="match status" value="1"/>
</dbReference>
<sequence>MTENTRRDGLVGIGELSRRTGVPVRTLRFYCDEGILEPRRSSGGHRLFDPVTTVDQVLLVRRLRGLGLSLTAIAGVLTDAMSISEAVSAERAALDTELGALRWRRASLVAVEDAAPTRRAARLTLLSSVHDRHAAFDSLVAFWRRLLAPLPSDMFDGFVAMNIPEPPAEPTARQVVAYAELVTVTADPASTRAMSRQLWRPGPADVHDKRVLLTGVAEACGAAGPLVVARVQPRSGAELDQFLAAHAAARRRRDTPRFRQRILHGGNDTDPRIHRYWKLTTEITGETTAGAAHYWLYRALERATKPGASMP</sequence>
<dbReference type="PROSITE" id="PS50937">
    <property type="entry name" value="HTH_MERR_2"/>
    <property type="match status" value="1"/>
</dbReference>
<dbReference type="Proteomes" id="UP001611415">
    <property type="component" value="Unassembled WGS sequence"/>
</dbReference>
<dbReference type="CDD" id="cd00592">
    <property type="entry name" value="HTH_MerR-like"/>
    <property type="match status" value="1"/>
</dbReference>
<comment type="caution">
    <text evidence="3">The sequence shown here is derived from an EMBL/GenBank/DDBJ whole genome shotgun (WGS) entry which is preliminary data.</text>
</comment>
<dbReference type="EMBL" id="JBIRYO010000003">
    <property type="protein sequence ID" value="MFI2473059.1"/>
    <property type="molecule type" value="Genomic_DNA"/>
</dbReference>
<gene>
    <name evidence="3" type="ORF">ACH49W_06735</name>
</gene>
<protein>
    <submittedName>
        <fullName evidence="3">MerR family transcriptional regulator</fullName>
    </submittedName>
</protein>
<dbReference type="PANTHER" id="PTHR30204:SF93">
    <property type="entry name" value="HTH MERR-TYPE DOMAIN-CONTAINING PROTEIN"/>
    <property type="match status" value="1"/>
</dbReference>
<dbReference type="Pfam" id="PF13411">
    <property type="entry name" value="MerR_1"/>
    <property type="match status" value="1"/>
</dbReference>
<accession>A0ABW7WW42</accession>
<evidence type="ECO:0000313" key="3">
    <source>
        <dbReference type="EMBL" id="MFI2473059.1"/>
    </source>
</evidence>
<keyword evidence="1" id="KW-0238">DNA-binding</keyword>
<evidence type="ECO:0000313" key="4">
    <source>
        <dbReference type="Proteomes" id="UP001611415"/>
    </source>
</evidence>
<organism evidence="3 4">
    <name type="scientific">Nocardia xishanensis</name>
    <dbReference type="NCBI Taxonomy" id="238964"/>
    <lineage>
        <taxon>Bacteria</taxon>
        <taxon>Bacillati</taxon>
        <taxon>Actinomycetota</taxon>
        <taxon>Actinomycetes</taxon>
        <taxon>Mycobacteriales</taxon>
        <taxon>Nocardiaceae</taxon>
        <taxon>Nocardia</taxon>
    </lineage>
</organism>
<evidence type="ECO:0000259" key="2">
    <source>
        <dbReference type="PROSITE" id="PS50937"/>
    </source>
</evidence>
<dbReference type="Gene3D" id="1.10.1660.10">
    <property type="match status" value="1"/>
</dbReference>
<dbReference type="InterPro" id="IPR009061">
    <property type="entry name" value="DNA-bd_dom_put_sf"/>
</dbReference>
<dbReference type="SMART" id="SM00422">
    <property type="entry name" value="HTH_MERR"/>
    <property type="match status" value="1"/>
</dbReference>
<dbReference type="RefSeq" id="WP_397091576.1">
    <property type="nucleotide sequence ID" value="NZ_JBIRYO010000003.1"/>
</dbReference>
<feature type="domain" description="HTH merR-type" evidence="2">
    <location>
        <begin position="13"/>
        <end position="79"/>
    </location>
</feature>
<dbReference type="InterPro" id="IPR047057">
    <property type="entry name" value="MerR_fam"/>
</dbReference>
<evidence type="ECO:0000256" key="1">
    <source>
        <dbReference type="ARBA" id="ARBA00023125"/>
    </source>
</evidence>
<reference evidence="3 4" key="1">
    <citation type="submission" date="2024-10" db="EMBL/GenBank/DDBJ databases">
        <title>The Natural Products Discovery Center: Release of the First 8490 Sequenced Strains for Exploring Actinobacteria Biosynthetic Diversity.</title>
        <authorList>
            <person name="Kalkreuter E."/>
            <person name="Kautsar S.A."/>
            <person name="Yang D."/>
            <person name="Bader C.D."/>
            <person name="Teijaro C.N."/>
            <person name="Fluegel L."/>
            <person name="Davis C.M."/>
            <person name="Simpson J.R."/>
            <person name="Lauterbach L."/>
            <person name="Steele A.D."/>
            <person name="Gui C."/>
            <person name="Meng S."/>
            <person name="Li G."/>
            <person name="Viehrig K."/>
            <person name="Ye F."/>
            <person name="Su P."/>
            <person name="Kiefer A.F."/>
            <person name="Nichols A."/>
            <person name="Cepeda A.J."/>
            <person name="Yan W."/>
            <person name="Fan B."/>
            <person name="Jiang Y."/>
            <person name="Adhikari A."/>
            <person name="Zheng C.-J."/>
            <person name="Schuster L."/>
            <person name="Cowan T.M."/>
            <person name="Smanski M.J."/>
            <person name="Chevrette M.G."/>
            <person name="De Carvalho L.P.S."/>
            <person name="Shen B."/>
        </authorList>
    </citation>
    <scope>NUCLEOTIDE SEQUENCE [LARGE SCALE GENOMIC DNA]</scope>
    <source>
        <strain evidence="3 4">NPDC019275</strain>
    </source>
</reference>